<keyword evidence="2" id="KW-1185">Reference proteome</keyword>
<feature type="non-terminal residue" evidence="1">
    <location>
        <position position="1"/>
    </location>
</feature>
<comment type="caution">
    <text evidence="1">The sequence shown here is derived from an EMBL/GenBank/DDBJ whole genome shotgun (WGS) entry which is preliminary data.</text>
</comment>
<reference evidence="1" key="1">
    <citation type="submission" date="2018-05" db="EMBL/GenBank/DDBJ databases">
        <title>Draft genome of Mucuna pruriens seed.</title>
        <authorList>
            <person name="Nnadi N.E."/>
            <person name="Vos R."/>
            <person name="Hasami M.H."/>
            <person name="Devisetty U.K."/>
            <person name="Aguiy J.C."/>
        </authorList>
    </citation>
    <scope>NUCLEOTIDE SEQUENCE [LARGE SCALE GENOMIC DNA]</scope>
    <source>
        <strain evidence="1">JCA_2017</strain>
    </source>
</reference>
<dbReference type="PANTHER" id="PTHR35046:SF9">
    <property type="entry name" value="RNA-DIRECTED DNA POLYMERASE"/>
    <property type="match status" value="1"/>
</dbReference>
<dbReference type="EMBL" id="QJKJ01009491">
    <property type="protein sequence ID" value="RDX76489.1"/>
    <property type="molecule type" value="Genomic_DNA"/>
</dbReference>
<dbReference type="PANTHER" id="PTHR35046">
    <property type="entry name" value="ZINC KNUCKLE (CCHC-TYPE) FAMILY PROTEIN"/>
    <property type="match status" value="1"/>
</dbReference>
<name>A0A371FDW3_MUCPR</name>
<dbReference type="AlphaFoldDB" id="A0A371FDW3"/>
<accession>A0A371FDW3</accession>
<sequence length="134" mass="15596">MEQCEHNFHTRCNINDKVCSMIIDSGSCTNVAIKVDKQVGVPFAIENYKNEVLYDVVLMEAGHIPWLDRNVTYNGCSNYLSFIYNELKITLTPLSSKHLCEDQIKIRKVRESKLREEQLSIQEKERKENISENK</sequence>
<proteinExistence type="predicted"/>
<protein>
    <submittedName>
        <fullName evidence="1">Uncharacterized protein</fullName>
    </submittedName>
</protein>
<evidence type="ECO:0000313" key="1">
    <source>
        <dbReference type="EMBL" id="RDX76489.1"/>
    </source>
</evidence>
<organism evidence="1 2">
    <name type="scientific">Mucuna pruriens</name>
    <name type="common">Velvet bean</name>
    <name type="synonym">Dolichos pruriens</name>
    <dbReference type="NCBI Taxonomy" id="157652"/>
    <lineage>
        <taxon>Eukaryota</taxon>
        <taxon>Viridiplantae</taxon>
        <taxon>Streptophyta</taxon>
        <taxon>Embryophyta</taxon>
        <taxon>Tracheophyta</taxon>
        <taxon>Spermatophyta</taxon>
        <taxon>Magnoliopsida</taxon>
        <taxon>eudicotyledons</taxon>
        <taxon>Gunneridae</taxon>
        <taxon>Pentapetalae</taxon>
        <taxon>rosids</taxon>
        <taxon>fabids</taxon>
        <taxon>Fabales</taxon>
        <taxon>Fabaceae</taxon>
        <taxon>Papilionoideae</taxon>
        <taxon>50 kb inversion clade</taxon>
        <taxon>NPAAA clade</taxon>
        <taxon>indigoferoid/millettioid clade</taxon>
        <taxon>Phaseoleae</taxon>
        <taxon>Mucuna</taxon>
    </lineage>
</organism>
<dbReference type="Proteomes" id="UP000257109">
    <property type="component" value="Unassembled WGS sequence"/>
</dbReference>
<dbReference type="OrthoDB" id="1747743at2759"/>
<gene>
    <name evidence="1" type="ORF">CR513_43518</name>
</gene>
<evidence type="ECO:0000313" key="2">
    <source>
        <dbReference type="Proteomes" id="UP000257109"/>
    </source>
</evidence>